<keyword evidence="2" id="KW-1185">Reference proteome</keyword>
<evidence type="ECO:0000313" key="2">
    <source>
        <dbReference type="Proteomes" id="UP001305647"/>
    </source>
</evidence>
<comment type="caution">
    <text evidence="1">The sequence shown here is derived from an EMBL/GenBank/DDBJ whole genome shotgun (WGS) entry which is preliminary data.</text>
</comment>
<proteinExistence type="predicted"/>
<gene>
    <name evidence="1" type="ORF">N658DRAFT_484023</name>
</gene>
<reference evidence="1" key="1">
    <citation type="journal article" date="2023" name="Mol. Phylogenet. Evol.">
        <title>Genome-scale phylogeny and comparative genomics of the fungal order Sordariales.</title>
        <authorList>
            <person name="Hensen N."/>
            <person name="Bonometti L."/>
            <person name="Westerberg I."/>
            <person name="Brannstrom I.O."/>
            <person name="Guillou S."/>
            <person name="Cros-Aarteil S."/>
            <person name="Calhoun S."/>
            <person name="Haridas S."/>
            <person name="Kuo A."/>
            <person name="Mondo S."/>
            <person name="Pangilinan J."/>
            <person name="Riley R."/>
            <person name="LaButti K."/>
            <person name="Andreopoulos B."/>
            <person name="Lipzen A."/>
            <person name="Chen C."/>
            <person name="Yan M."/>
            <person name="Daum C."/>
            <person name="Ng V."/>
            <person name="Clum A."/>
            <person name="Steindorff A."/>
            <person name="Ohm R.A."/>
            <person name="Martin F."/>
            <person name="Silar P."/>
            <person name="Natvig D.O."/>
            <person name="Lalanne C."/>
            <person name="Gautier V."/>
            <person name="Ament-Velasquez S.L."/>
            <person name="Kruys A."/>
            <person name="Hutchinson M.I."/>
            <person name="Powell A.J."/>
            <person name="Barry K."/>
            <person name="Miller A.N."/>
            <person name="Grigoriev I.V."/>
            <person name="Debuchy R."/>
            <person name="Gladieux P."/>
            <person name="Hiltunen Thoren M."/>
            <person name="Johannesson H."/>
        </authorList>
    </citation>
    <scope>NUCLEOTIDE SEQUENCE</scope>
    <source>
        <strain evidence="1">CBS 757.83</strain>
    </source>
</reference>
<organism evidence="1 2">
    <name type="scientific">Parathielavia hyrcaniae</name>
    <dbReference type="NCBI Taxonomy" id="113614"/>
    <lineage>
        <taxon>Eukaryota</taxon>
        <taxon>Fungi</taxon>
        <taxon>Dikarya</taxon>
        <taxon>Ascomycota</taxon>
        <taxon>Pezizomycotina</taxon>
        <taxon>Sordariomycetes</taxon>
        <taxon>Sordariomycetidae</taxon>
        <taxon>Sordariales</taxon>
        <taxon>Chaetomiaceae</taxon>
        <taxon>Parathielavia</taxon>
    </lineage>
</organism>
<evidence type="ECO:0000313" key="1">
    <source>
        <dbReference type="EMBL" id="KAK4103942.1"/>
    </source>
</evidence>
<dbReference type="EMBL" id="MU863627">
    <property type="protein sequence ID" value="KAK4103942.1"/>
    <property type="molecule type" value="Genomic_DNA"/>
</dbReference>
<name>A0AAN6QB21_9PEZI</name>
<accession>A0AAN6QB21</accession>
<sequence>MAPPNQIKRRADMPVSGQEYGFIDNRTSEQADDERASHHLPTARRCRQTRLYAKWRAHRDPVYPNVGPRRLMDLAGGAVMKVIDFSLEGPIPQPWQFPGQSHSTIATLEKQGAACLRASMQVPVIGLGAPRLHPPRSLLCTQYQQLCAGSSTPMPPHATRSELFRADCIKPHRRLCCRWRCLHFQRKHLFAVIPTKLVRAPSLELPPGRLDARDQREALLISVKLQLACGKPVPGPGLCSLRCRKQ</sequence>
<protein>
    <submittedName>
        <fullName evidence="1">Uncharacterized protein</fullName>
    </submittedName>
</protein>
<reference evidence="1" key="2">
    <citation type="submission" date="2023-05" db="EMBL/GenBank/DDBJ databases">
        <authorList>
            <consortium name="Lawrence Berkeley National Laboratory"/>
            <person name="Steindorff A."/>
            <person name="Hensen N."/>
            <person name="Bonometti L."/>
            <person name="Westerberg I."/>
            <person name="Brannstrom I.O."/>
            <person name="Guillou S."/>
            <person name="Cros-Aarteil S."/>
            <person name="Calhoun S."/>
            <person name="Haridas S."/>
            <person name="Kuo A."/>
            <person name="Mondo S."/>
            <person name="Pangilinan J."/>
            <person name="Riley R."/>
            <person name="Labutti K."/>
            <person name="Andreopoulos B."/>
            <person name="Lipzen A."/>
            <person name="Chen C."/>
            <person name="Yanf M."/>
            <person name="Daum C."/>
            <person name="Ng V."/>
            <person name="Clum A."/>
            <person name="Ohm R."/>
            <person name="Martin F."/>
            <person name="Silar P."/>
            <person name="Natvig D."/>
            <person name="Lalanne C."/>
            <person name="Gautier V."/>
            <person name="Ament-Velasquez S.L."/>
            <person name="Kruys A."/>
            <person name="Hutchinson M.I."/>
            <person name="Powell A.J."/>
            <person name="Barry K."/>
            <person name="Miller A.N."/>
            <person name="Grigoriev I.V."/>
            <person name="Debuchy R."/>
            <person name="Gladieux P."/>
            <person name="Thoren M.H."/>
            <person name="Johannesson H."/>
        </authorList>
    </citation>
    <scope>NUCLEOTIDE SEQUENCE</scope>
    <source>
        <strain evidence="1">CBS 757.83</strain>
    </source>
</reference>
<dbReference type="Proteomes" id="UP001305647">
    <property type="component" value="Unassembled WGS sequence"/>
</dbReference>
<dbReference type="AlphaFoldDB" id="A0AAN6QB21"/>